<comment type="similarity">
    <text evidence="1 13">Belongs to the RuvC family.</text>
</comment>
<evidence type="ECO:0000256" key="1">
    <source>
        <dbReference type="ARBA" id="ARBA00009518"/>
    </source>
</evidence>
<dbReference type="STRING" id="742823.HMPREF9465_01698"/>
<keyword evidence="3 13" id="KW-0540">Nuclease</keyword>
<dbReference type="RefSeq" id="WP_005436053.1">
    <property type="nucleotide sequence ID" value="NZ_JH815518.1"/>
</dbReference>
<comment type="catalytic activity">
    <reaction evidence="12 13">
        <text>Endonucleolytic cleavage at a junction such as a reciprocal single-stranded crossover between two homologous DNA duplexes (Holliday junction).</text>
        <dbReference type="EC" id="3.1.21.10"/>
    </reaction>
</comment>
<gene>
    <name evidence="13" type="primary">ruvC</name>
    <name evidence="15" type="ORF">HMPREF9465_01698</name>
</gene>
<dbReference type="PANTHER" id="PTHR30194:SF3">
    <property type="entry name" value="CROSSOVER JUNCTION ENDODEOXYRIBONUCLEASE RUVC"/>
    <property type="match status" value="1"/>
</dbReference>
<dbReference type="HOGENOM" id="CLU_091257_2_1_4"/>
<evidence type="ECO:0000256" key="8">
    <source>
        <dbReference type="ARBA" id="ARBA00022842"/>
    </source>
</evidence>
<feature type="binding site" evidence="13">
    <location>
        <position position="66"/>
    </location>
    <ligand>
        <name>Mg(2+)</name>
        <dbReference type="ChEBI" id="CHEBI:18420"/>
        <label>2</label>
    </ligand>
</feature>
<dbReference type="FunFam" id="3.30.420.10:FF:000002">
    <property type="entry name" value="Crossover junction endodeoxyribonuclease RuvC"/>
    <property type="match status" value="1"/>
</dbReference>
<comment type="subcellular location">
    <subcellularLocation>
        <location evidence="13">Cytoplasm</location>
    </subcellularLocation>
</comment>
<dbReference type="Pfam" id="PF02075">
    <property type="entry name" value="RuvC"/>
    <property type="match status" value="1"/>
</dbReference>
<dbReference type="SUPFAM" id="SSF53098">
    <property type="entry name" value="Ribonuclease H-like"/>
    <property type="match status" value="1"/>
</dbReference>
<dbReference type="GO" id="GO:0008821">
    <property type="term" value="F:crossover junction DNA endonuclease activity"/>
    <property type="evidence" value="ECO:0007669"/>
    <property type="project" value="UniProtKB-UniRule"/>
</dbReference>
<feature type="binding site" evidence="13">
    <location>
        <position position="138"/>
    </location>
    <ligand>
        <name>Mg(2+)</name>
        <dbReference type="ChEBI" id="CHEBI:18420"/>
        <label>1</label>
    </ligand>
</feature>
<keyword evidence="2 13" id="KW-0963">Cytoplasm</keyword>
<dbReference type="PANTHER" id="PTHR30194">
    <property type="entry name" value="CROSSOVER JUNCTION ENDODEOXYRIBONUCLEASE RUVC"/>
    <property type="match status" value="1"/>
</dbReference>
<name>K1JKE3_9BURK</name>
<dbReference type="CDD" id="cd16962">
    <property type="entry name" value="RuvC"/>
    <property type="match status" value="1"/>
</dbReference>
<keyword evidence="9 13" id="KW-0238">DNA-binding</keyword>
<dbReference type="NCBIfam" id="TIGR00228">
    <property type="entry name" value="ruvC"/>
    <property type="match status" value="1"/>
</dbReference>
<evidence type="ECO:0000256" key="10">
    <source>
        <dbReference type="ARBA" id="ARBA00023172"/>
    </source>
</evidence>
<evidence type="ECO:0000313" key="15">
    <source>
        <dbReference type="EMBL" id="EKB30651.1"/>
    </source>
</evidence>
<keyword evidence="5 13" id="KW-0255">Endonuclease</keyword>
<proteinExistence type="inferred from homology"/>
<reference evidence="15 16" key="1">
    <citation type="submission" date="2012-05" db="EMBL/GenBank/DDBJ databases">
        <title>The Genome Sequence of Sutterella wadsworthensis 2_1_59BFAA.</title>
        <authorList>
            <consortium name="The Broad Institute Genome Sequencing Platform"/>
            <person name="Earl A."/>
            <person name="Ward D."/>
            <person name="Feldgarden M."/>
            <person name="Gevers D."/>
            <person name="Daigneault M."/>
            <person name="Strauss J."/>
            <person name="Allen-Vercoe E."/>
            <person name="Walker B."/>
            <person name="Young S.K."/>
            <person name="Zeng Q."/>
            <person name="Gargeya S."/>
            <person name="Fitzgerald M."/>
            <person name="Haas B."/>
            <person name="Abouelleil A."/>
            <person name="Alvarado L."/>
            <person name="Arachchi H.M."/>
            <person name="Berlin A.M."/>
            <person name="Chapman S.B."/>
            <person name="Goldberg J."/>
            <person name="Griggs A."/>
            <person name="Gujja S."/>
            <person name="Hansen M."/>
            <person name="Howarth C."/>
            <person name="Imamovic A."/>
            <person name="Larimer J."/>
            <person name="McCowen C."/>
            <person name="Montmayeur A."/>
            <person name="Murphy C."/>
            <person name="Neiman D."/>
            <person name="Pearson M."/>
            <person name="Priest M."/>
            <person name="Roberts A."/>
            <person name="Saif S."/>
            <person name="Shea T."/>
            <person name="Sisk P."/>
            <person name="Sykes S."/>
            <person name="Wortman J."/>
            <person name="Nusbaum C."/>
            <person name="Birren B."/>
        </authorList>
    </citation>
    <scope>NUCLEOTIDE SEQUENCE [LARGE SCALE GENOMIC DNA]</scope>
    <source>
        <strain evidence="15 16">2_1_59BFAA</strain>
    </source>
</reference>
<accession>K1JKE3</accession>
<evidence type="ECO:0000256" key="6">
    <source>
        <dbReference type="ARBA" id="ARBA00022763"/>
    </source>
</evidence>
<evidence type="ECO:0000256" key="4">
    <source>
        <dbReference type="ARBA" id="ARBA00022723"/>
    </source>
</evidence>
<comment type="cofactor">
    <cofactor evidence="13">
        <name>Mg(2+)</name>
        <dbReference type="ChEBI" id="CHEBI:18420"/>
    </cofactor>
    <text evidence="13">Binds 2 Mg(2+) ion per subunit.</text>
</comment>
<feature type="active site" evidence="13">
    <location>
        <position position="138"/>
    </location>
</feature>
<dbReference type="PRINTS" id="PR00696">
    <property type="entry name" value="RSOLVASERUVC"/>
</dbReference>
<dbReference type="Gene3D" id="3.30.420.10">
    <property type="entry name" value="Ribonuclease H-like superfamily/Ribonuclease H"/>
    <property type="match status" value="1"/>
</dbReference>
<comment type="subunit">
    <text evidence="13">Homodimer which binds Holliday junction (HJ) DNA. The HJ becomes 2-fold symmetrical on binding to RuvC with unstacked arms; it has a different conformation from HJ DNA in complex with RuvA. In the full resolvosome a probable DNA-RuvA(4)-RuvB(12)-RuvC(2) complex forms which resolves the HJ.</text>
</comment>
<dbReference type="PATRIC" id="fig|742823.3.peg.1693"/>
<keyword evidence="8 13" id="KW-0460">Magnesium</keyword>
<comment type="function">
    <text evidence="13">The RuvA-RuvB-RuvC complex processes Holliday junction (HJ) DNA during genetic recombination and DNA repair. Endonuclease that resolves HJ intermediates. Cleaves cruciform DNA by making single-stranded nicks across the HJ at symmetrical positions within the homologous arms, yielding a 5'-phosphate and a 3'-hydroxyl group; requires a central core of homology in the junction. The consensus cleavage sequence is 5'-(A/T)TT(C/G)-3'. Cleavage occurs on the 3'-side of the TT dinucleotide at the point of strand exchange. HJ branch migration catalyzed by RuvA-RuvB allows RuvC to scan DNA until it finds its consensus sequence, where it cleaves and resolves the cruciform DNA.</text>
</comment>
<dbReference type="EMBL" id="ADMG01000037">
    <property type="protein sequence ID" value="EKB30651.1"/>
    <property type="molecule type" value="Genomic_DNA"/>
</dbReference>
<dbReference type="AlphaFoldDB" id="K1JKE3"/>
<evidence type="ECO:0000256" key="13">
    <source>
        <dbReference type="HAMAP-Rule" id="MF_00034"/>
    </source>
</evidence>
<evidence type="ECO:0000256" key="14">
    <source>
        <dbReference type="NCBIfam" id="TIGR00228"/>
    </source>
</evidence>
<protein>
    <recommendedName>
        <fullName evidence="13 14">Crossover junction endodeoxyribonuclease RuvC</fullName>
        <ecNumber evidence="13 14">3.1.21.10</ecNumber>
    </recommendedName>
    <alternativeName>
        <fullName evidence="13">Holliday junction nuclease RuvC</fullName>
    </alternativeName>
    <alternativeName>
        <fullName evidence="13">Holliday junction resolvase RuvC</fullName>
    </alternativeName>
</protein>
<evidence type="ECO:0000256" key="5">
    <source>
        <dbReference type="ARBA" id="ARBA00022759"/>
    </source>
</evidence>
<dbReference type="InterPro" id="IPR002176">
    <property type="entry name" value="X-over_junc_endoDNase_RuvC"/>
</dbReference>
<evidence type="ECO:0000256" key="7">
    <source>
        <dbReference type="ARBA" id="ARBA00022801"/>
    </source>
</evidence>
<evidence type="ECO:0000256" key="12">
    <source>
        <dbReference type="ARBA" id="ARBA00029354"/>
    </source>
</evidence>
<evidence type="ECO:0000256" key="11">
    <source>
        <dbReference type="ARBA" id="ARBA00023204"/>
    </source>
</evidence>
<sequence>MRILGLDPGLNRTGWGVIDAASGRFVRVDSGMIRVPEGELSARLGHIVRELSKVIERTKPDLASAERVFVNVNPQSTLRLGQARGAALVAADLAGLPVEEFTPSEIKEAVCATGRADKPMVQRMIGMLLGIEGDIQADEADALACAVCCANSIRMRAFEKAGSTTRTYATPRRGRSAAGARSAWTALFTKEGKTS</sequence>
<keyword evidence="11 13" id="KW-0234">DNA repair</keyword>
<feature type="active site" evidence="13">
    <location>
        <position position="7"/>
    </location>
</feature>
<keyword evidence="6 13" id="KW-0227">DNA damage</keyword>
<organism evidence="15 16">
    <name type="scientific">Sutterella wadsworthensis 2_1_59BFAA</name>
    <dbReference type="NCBI Taxonomy" id="742823"/>
    <lineage>
        <taxon>Bacteria</taxon>
        <taxon>Pseudomonadati</taxon>
        <taxon>Pseudomonadota</taxon>
        <taxon>Betaproteobacteria</taxon>
        <taxon>Burkholderiales</taxon>
        <taxon>Sutterellaceae</taxon>
        <taxon>Sutterella</taxon>
    </lineage>
</organism>
<feature type="active site" evidence="13">
    <location>
        <position position="66"/>
    </location>
</feature>
<dbReference type="InterPro" id="IPR036397">
    <property type="entry name" value="RNaseH_sf"/>
</dbReference>
<comment type="caution">
    <text evidence="15">The sequence shown here is derived from an EMBL/GenBank/DDBJ whole genome shotgun (WGS) entry which is preliminary data.</text>
</comment>
<keyword evidence="7 13" id="KW-0378">Hydrolase</keyword>
<dbReference type="GO" id="GO:0005737">
    <property type="term" value="C:cytoplasm"/>
    <property type="evidence" value="ECO:0007669"/>
    <property type="project" value="UniProtKB-SubCell"/>
</dbReference>
<feature type="binding site" evidence="13">
    <location>
        <position position="7"/>
    </location>
    <ligand>
        <name>Mg(2+)</name>
        <dbReference type="ChEBI" id="CHEBI:18420"/>
        <label>1</label>
    </ligand>
</feature>
<evidence type="ECO:0000256" key="9">
    <source>
        <dbReference type="ARBA" id="ARBA00023125"/>
    </source>
</evidence>
<dbReference type="GO" id="GO:0006310">
    <property type="term" value="P:DNA recombination"/>
    <property type="evidence" value="ECO:0007669"/>
    <property type="project" value="UniProtKB-UniRule"/>
</dbReference>
<evidence type="ECO:0000313" key="16">
    <source>
        <dbReference type="Proteomes" id="UP000005835"/>
    </source>
</evidence>
<evidence type="ECO:0000256" key="2">
    <source>
        <dbReference type="ARBA" id="ARBA00022490"/>
    </source>
</evidence>
<dbReference type="HAMAP" id="MF_00034">
    <property type="entry name" value="RuvC"/>
    <property type="match status" value="1"/>
</dbReference>
<dbReference type="GO" id="GO:0003677">
    <property type="term" value="F:DNA binding"/>
    <property type="evidence" value="ECO:0007669"/>
    <property type="project" value="UniProtKB-KW"/>
</dbReference>
<evidence type="ECO:0000256" key="3">
    <source>
        <dbReference type="ARBA" id="ARBA00022722"/>
    </source>
</evidence>
<dbReference type="Proteomes" id="UP000005835">
    <property type="component" value="Unassembled WGS sequence"/>
</dbReference>
<keyword evidence="4 13" id="KW-0479">Metal-binding</keyword>
<dbReference type="eggNOG" id="COG0817">
    <property type="taxonomic scope" value="Bacteria"/>
</dbReference>
<dbReference type="EC" id="3.1.21.10" evidence="13 14"/>
<keyword evidence="16" id="KW-1185">Reference proteome</keyword>
<dbReference type="GO" id="GO:0006281">
    <property type="term" value="P:DNA repair"/>
    <property type="evidence" value="ECO:0007669"/>
    <property type="project" value="UniProtKB-UniRule"/>
</dbReference>
<dbReference type="InterPro" id="IPR012337">
    <property type="entry name" value="RNaseH-like_sf"/>
</dbReference>
<dbReference type="GO" id="GO:0048476">
    <property type="term" value="C:Holliday junction resolvase complex"/>
    <property type="evidence" value="ECO:0007669"/>
    <property type="project" value="UniProtKB-UniRule"/>
</dbReference>
<dbReference type="GO" id="GO:0000287">
    <property type="term" value="F:magnesium ion binding"/>
    <property type="evidence" value="ECO:0007669"/>
    <property type="project" value="UniProtKB-UniRule"/>
</dbReference>
<keyword evidence="10 13" id="KW-0233">DNA recombination</keyword>